<feature type="compositionally biased region" description="Basic and acidic residues" evidence="1">
    <location>
        <begin position="30"/>
        <end position="43"/>
    </location>
</feature>
<gene>
    <name evidence="2" type="ORF">HPBE_LOCUS24654</name>
</gene>
<dbReference type="EMBL" id="UZAH01036647">
    <property type="protein sequence ID" value="VDP46477.1"/>
    <property type="molecule type" value="Genomic_DNA"/>
</dbReference>
<feature type="compositionally biased region" description="Polar residues" evidence="1">
    <location>
        <begin position="1"/>
        <end position="12"/>
    </location>
</feature>
<accession>A0A183GPN5</accession>
<proteinExistence type="predicted"/>
<dbReference type="Proteomes" id="UP000050761">
    <property type="component" value="Unassembled WGS sequence"/>
</dbReference>
<evidence type="ECO:0000313" key="2">
    <source>
        <dbReference type="EMBL" id="VDP46477.1"/>
    </source>
</evidence>
<reference evidence="4" key="2">
    <citation type="submission" date="2019-09" db="UniProtKB">
        <authorList>
            <consortium name="WormBaseParasite"/>
        </authorList>
    </citation>
    <scope>IDENTIFICATION</scope>
</reference>
<reference evidence="2 3" key="1">
    <citation type="submission" date="2018-11" db="EMBL/GenBank/DDBJ databases">
        <authorList>
            <consortium name="Pathogen Informatics"/>
        </authorList>
    </citation>
    <scope>NUCLEOTIDE SEQUENCE [LARGE SCALE GENOMIC DNA]</scope>
</reference>
<evidence type="ECO:0000256" key="1">
    <source>
        <dbReference type="SAM" id="MobiDB-lite"/>
    </source>
</evidence>
<name>A0A183GPN5_HELPZ</name>
<feature type="region of interest" description="Disordered" evidence="1">
    <location>
        <begin position="1"/>
        <end position="59"/>
    </location>
</feature>
<dbReference type="WBParaSite" id="HPBE_0002465501-mRNA-1">
    <property type="protein sequence ID" value="HPBE_0002465501-mRNA-1"/>
    <property type="gene ID" value="HPBE_0002465501"/>
</dbReference>
<keyword evidence="3" id="KW-1185">Reference proteome</keyword>
<protein>
    <submittedName>
        <fullName evidence="2 4">Uncharacterized protein</fullName>
    </submittedName>
</protein>
<evidence type="ECO:0000313" key="3">
    <source>
        <dbReference type="Proteomes" id="UP000050761"/>
    </source>
</evidence>
<accession>A0A3P8D583</accession>
<evidence type="ECO:0000313" key="4">
    <source>
        <dbReference type="WBParaSite" id="HPBE_0002465501-mRNA-1"/>
    </source>
</evidence>
<dbReference type="AlphaFoldDB" id="A0A183GPN5"/>
<organism evidence="3 4">
    <name type="scientific">Heligmosomoides polygyrus</name>
    <name type="common">Parasitic roundworm</name>
    <dbReference type="NCBI Taxonomy" id="6339"/>
    <lineage>
        <taxon>Eukaryota</taxon>
        <taxon>Metazoa</taxon>
        <taxon>Ecdysozoa</taxon>
        <taxon>Nematoda</taxon>
        <taxon>Chromadorea</taxon>
        <taxon>Rhabditida</taxon>
        <taxon>Rhabditina</taxon>
        <taxon>Rhabditomorpha</taxon>
        <taxon>Strongyloidea</taxon>
        <taxon>Heligmosomidae</taxon>
        <taxon>Heligmosomoides</taxon>
    </lineage>
</organism>
<sequence>MHAHSSAFNAYQTAIRPPSHMHKHRLMQVLREKPIAKSPDRQRARGSANSLASEKNGRAAVCGDSDDEMIKIAIVLDAATL</sequence>